<dbReference type="AlphaFoldDB" id="A0A9W4SNA9"/>
<dbReference type="OrthoDB" id="2387492at2759"/>
<feature type="non-terminal residue" evidence="1">
    <location>
        <position position="1"/>
    </location>
</feature>
<evidence type="ECO:0000313" key="2">
    <source>
        <dbReference type="Proteomes" id="UP001153678"/>
    </source>
</evidence>
<keyword evidence="2" id="KW-1185">Reference proteome</keyword>
<gene>
    <name evidence="1" type="ORF">FWILDA_LOCUS7193</name>
</gene>
<sequence>LLKCDVRQNINIILVMKKLYGKELRLEEIDIESLGFNYPICFEILDIKSKLFIEISESLYNIFKEPFIKYKLFDNRLVKS</sequence>
<evidence type="ECO:0000313" key="1">
    <source>
        <dbReference type="EMBL" id="CAI2175636.1"/>
    </source>
</evidence>
<dbReference type="Proteomes" id="UP001153678">
    <property type="component" value="Unassembled WGS sequence"/>
</dbReference>
<protein>
    <submittedName>
        <fullName evidence="1">6080_t:CDS:1</fullName>
    </submittedName>
</protein>
<organism evidence="1 2">
    <name type="scientific">Funneliformis geosporum</name>
    <dbReference type="NCBI Taxonomy" id="1117311"/>
    <lineage>
        <taxon>Eukaryota</taxon>
        <taxon>Fungi</taxon>
        <taxon>Fungi incertae sedis</taxon>
        <taxon>Mucoromycota</taxon>
        <taxon>Glomeromycotina</taxon>
        <taxon>Glomeromycetes</taxon>
        <taxon>Glomerales</taxon>
        <taxon>Glomeraceae</taxon>
        <taxon>Funneliformis</taxon>
    </lineage>
</organism>
<reference evidence="1" key="1">
    <citation type="submission" date="2022-08" db="EMBL/GenBank/DDBJ databases">
        <authorList>
            <person name="Kallberg Y."/>
            <person name="Tangrot J."/>
            <person name="Rosling A."/>
        </authorList>
    </citation>
    <scope>NUCLEOTIDE SEQUENCE</scope>
    <source>
        <strain evidence="1">Wild A</strain>
    </source>
</reference>
<comment type="caution">
    <text evidence="1">The sequence shown here is derived from an EMBL/GenBank/DDBJ whole genome shotgun (WGS) entry which is preliminary data.</text>
</comment>
<proteinExistence type="predicted"/>
<name>A0A9W4SNA9_9GLOM</name>
<accession>A0A9W4SNA9</accession>
<dbReference type="EMBL" id="CAMKVN010001391">
    <property type="protein sequence ID" value="CAI2175636.1"/>
    <property type="molecule type" value="Genomic_DNA"/>
</dbReference>